<dbReference type="Proteomes" id="UP001175353">
    <property type="component" value="Unassembled WGS sequence"/>
</dbReference>
<reference evidence="1" key="1">
    <citation type="submission" date="2023-06" db="EMBL/GenBank/DDBJ databases">
        <title>Black Yeasts Isolated from many extreme environments.</title>
        <authorList>
            <person name="Coleine C."/>
            <person name="Stajich J.E."/>
            <person name="Selbmann L."/>
        </authorList>
    </citation>
    <scope>NUCLEOTIDE SEQUENCE</scope>
    <source>
        <strain evidence="1">CCFEE 5200</strain>
    </source>
</reference>
<comment type="caution">
    <text evidence="1">The sequence shown here is derived from an EMBL/GenBank/DDBJ whole genome shotgun (WGS) entry which is preliminary data.</text>
</comment>
<keyword evidence="2" id="KW-1185">Reference proteome</keyword>
<name>A0AAN6KTZ7_9PEZI</name>
<proteinExistence type="predicted"/>
<dbReference type="EMBL" id="JAUJLE010000032">
    <property type="protein sequence ID" value="KAK1002056.1"/>
    <property type="molecule type" value="Genomic_DNA"/>
</dbReference>
<accession>A0AAN6KTZ7</accession>
<gene>
    <name evidence="1" type="ORF">LTR91_005152</name>
</gene>
<evidence type="ECO:0000313" key="1">
    <source>
        <dbReference type="EMBL" id="KAK1002056.1"/>
    </source>
</evidence>
<evidence type="ECO:0000313" key="2">
    <source>
        <dbReference type="Proteomes" id="UP001175353"/>
    </source>
</evidence>
<organism evidence="1 2">
    <name type="scientific">Friedmanniomyces endolithicus</name>
    <dbReference type="NCBI Taxonomy" id="329885"/>
    <lineage>
        <taxon>Eukaryota</taxon>
        <taxon>Fungi</taxon>
        <taxon>Dikarya</taxon>
        <taxon>Ascomycota</taxon>
        <taxon>Pezizomycotina</taxon>
        <taxon>Dothideomycetes</taxon>
        <taxon>Dothideomycetidae</taxon>
        <taxon>Mycosphaerellales</taxon>
        <taxon>Teratosphaeriaceae</taxon>
        <taxon>Friedmanniomyces</taxon>
    </lineage>
</organism>
<sequence length="68" mass="7337">MSMVVDGPAYGSEQTHLEAASMMRTRFAIVAWHQEEEGKLFGVFGWLRTATSGDSGIAEEEANEASSA</sequence>
<protein>
    <submittedName>
        <fullName evidence="1">Uncharacterized protein</fullName>
    </submittedName>
</protein>
<dbReference type="AlphaFoldDB" id="A0AAN6KTZ7"/>